<dbReference type="InterPro" id="IPR011706">
    <property type="entry name" value="Cu-oxidase_C"/>
</dbReference>
<evidence type="ECO:0000259" key="5">
    <source>
        <dbReference type="Pfam" id="PF07732"/>
    </source>
</evidence>
<accession>A0A1W1CRJ4</accession>
<dbReference type="PANTHER" id="PTHR48267">
    <property type="entry name" value="CUPREDOXIN SUPERFAMILY PROTEIN"/>
    <property type="match status" value="1"/>
</dbReference>
<feature type="domain" description="Plastocyanin-like" evidence="3">
    <location>
        <begin position="229"/>
        <end position="347"/>
    </location>
</feature>
<dbReference type="GO" id="GO:0016491">
    <property type="term" value="F:oxidoreductase activity"/>
    <property type="evidence" value="ECO:0007669"/>
    <property type="project" value="UniProtKB-KW"/>
</dbReference>
<dbReference type="AlphaFoldDB" id="A0A1W1CRJ4"/>
<dbReference type="InterPro" id="IPR008972">
    <property type="entry name" value="Cupredoxin"/>
</dbReference>
<dbReference type="GO" id="GO:0005507">
    <property type="term" value="F:copper ion binding"/>
    <property type="evidence" value="ECO:0007669"/>
    <property type="project" value="InterPro"/>
</dbReference>
<evidence type="ECO:0000259" key="3">
    <source>
        <dbReference type="Pfam" id="PF00394"/>
    </source>
</evidence>
<sequence length="570" mass="63128">MKYSNSLKNVALSLVVSGLLVGCGGSSSNSTSSNSLTDKDKILSDKVSQYLISTTLPMLHVLPTMSDEDGNENDAKATYTLTANKNVNVKIETPDGSWNTPMWRYNNNPLPLVIRTNRGNVMTLNFNNKLDSDSTIHWHGFKIPAIMDGGPDFPIKANSSKVYSFTMNQPASPLWFHPHPDMQTGKQVYMGLAGVYLLEDEISKKLEADKMLPSGDKDIVLLVQDRRFDKEENGVRKLLYKNKAMDSDGMKGSTILVNGSVMPKINVETTQYRFRLYNVSNAKTYDFAFNDGRKFKIVGTDGGLLNKPVDVDHIMLGAAERVELVVDFSQDAVGSKLLMVSRPYTADTMSMMGNDSNSSDMNMEDNGMGLTIMRFDVSKEVTDDISLYTNLPSNAEIATRLDPTTAVNKSNPRKFVMSMFNGNSGSNMDNMNENQGMNGNQDMNGNSNSTMNMTFAINGKIFDPNRVDEFIGAGTTEIWELKNISPMAHPFHAHAIQYQILDRNGVPAIGTDLGWKDTFLVQPGETVRIIGKFEAVNAGDYMYHCHILEHEDAGMMGYFRVGDSGNVKIK</sequence>
<dbReference type="InterPro" id="IPR011707">
    <property type="entry name" value="Cu-oxidase-like_N"/>
</dbReference>
<dbReference type="Pfam" id="PF00394">
    <property type="entry name" value="Cu-oxidase"/>
    <property type="match status" value="1"/>
</dbReference>
<dbReference type="Gene3D" id="2.60.40.420">
    <property type="entry name" value="Cupredoxins - blue copper proteins"/>
    <property type="match status" value="3"/>
</dbReference>
<dbReference type="EMBL" id="FPHN01000245">
    <property type="protein sequence ID" value="SFV68301.1"/>
    <property type="molecule type" value="Genomic_DNA"/>
</dbReference>
<evidence type="ECO:0000256" key="1">
    <source>
        <dbReference type="ARBA" id="ARBA00022723"/>
    </source>
</evidence>
<reference evidence="6" key="1">
    <citation type="submission" date="2016-10" db="EMBL/GenBank/DDBJ databases">
        <authorList>
            <person name="de Groot N.N."/>
        </authorList>
    </citation>
    <scope>NUCLEOTIDE SEQUENCE</scope>
</reference>
<dbReference type="CDD" id="cd13890">
    <property type="entry name" value="CuRO_3_CueO_FtsP"/>
    <property type="match status" value="1"/>
</dbReference>
<evidence type="ECO:0000313" key="6">
    <source>
        <dbReference type="EMBL" id="SFV68301.1"/>
    </source>
</evidence>
<dbReference type="PANTHER" id="PTHR48267:SF1">
    <property type="entry name" value="BILIRUBIN OXIDASE"/>
    <property type="match status" value="1"/>
</dbReference>
<dbReference type="PROSITE" id="PS51257">
    <property type="entry name" value="PROKAR_LIPOPROTEIN"/>
    <property type="match status" value="1"/>
</dbReference>
<name>A0A1W1CRJ4_9ZZZZ</name>
<feature type="domain" description="Plastocyanin-like" evidence="4">
    <location>
        <begin position="449"/>
        <end position="563"/>
    </location>
</feature>
<dbReference type="SUPFAM" id="SSF49503">
    <property type="entry name" value="Cupredoxins"/>
    <property type="match status" value="3"/>
</dbReference>
<dbReference type="Pfam" id="PF07731">
    <property type="entry name" value="Cu-oxidase_2"/>
    <property type="match status" value="1"/>
</dbReference>
<dbReference type="Pfam" id="PF07732">
    <property type="entry name" value="Cu-oxidase_3"/>
    <property type="match status" value="1"/>
</dbReference>
<dbReference type="PROSITE" id="PS00079">
    <property type="entry name" value="MULTICOPPER_OXIDASE1"/>
    <property type="match status" value="1"/>
</dbReference>
<evidence type="ECO:0000259" key="4">
    <source>
        <dbReference type="Pfam" id="PF07731"/>
    </source>
</evidence>
<protein>
    <submittedName>
        <fullName evidence="6">Multicopper oxidase</fullName>
    </submittedName>
</protein>
<dbReference type="InterPro" id="IPR001117">
    <property type="entry name" value="Cu-oxidase_2nd"/>
</dbReference>
<dbReference type="InterPro" id="IPR033138">
    <property type="entry name" value="Cu_oxidase_CS"/>
</dbReference>
<evidence type="ECO:0000256" key="2">
    <source>
        <dbReference type="ARBA" id="ARBA00023002"/>
    </source>
</evidence>
<keyword evidence="2" id="KW-0560">Oxidoreductase</keyword>
<feature type="domain" description="Plastocyanin-like" evidence="5">
    <location>
        <begin position="93"/>
        <end position="201"/>
    </location>
</feature>
<organism evidence="6">
    <name type="scientific">hydrothermal vent metagenome</name>
    <dbReference type="NCBI Taxonomy" id="652676"/>
    <lineage>
        <taxon>unclassified sequences</taxon>
        <taxon>metagenomes</taxon>
        <taxon>ecological metagenomes</taxon>
    </lineage>
</organism>
<dbReference type="PROSITE" id="PS00080">
    <property type="entry name" value="MULTICOPPER_OXIDASE2"/>
    <property type="match status" value="1"/>
</dbReference>
<keyword evidence="1" id="KW-0479">Metal-binding</keyword>
<dbReference type="InterPro" id="IPR002355">
    <property type="entry name" value="Cu_oxidase_Cu_BS"/>
</dbReference>
<proteinExistence type="predicted"/>
<gene>
    <name evidence="6" type="ORF">MNB_SV-14-524</name>
</gene>
<dbReference type="InterPro" id="IPR045087">
    <property type="entry name" value="Cu-oxidase_fam"/>
</dbReference>